<name>A0A4Y5YDH0_9GAMM</name>
<dbReference type="InterPro" id="IPR022385">
    <property type="entry name" value="Rhs_assc_core"/>
</dbReference>
<dbReference type="KEGG" id="spol:FH971_07530"/>
<evidence type="ECO:0000256" key="1">
    <source>
        <dbReference type="ARBA" id="ARBA00022737"/>
    </source>
</evidence>
<dbReference type="Gene3D" id="2.180.10.10">
    <property type="entry name" value="RHS repeat-associated core"/>
    <property type="match status" value="1"/>
</dbReference>
<dbReference type="InterPro" id="IPR050708">
    <property type="entry name" value="T6SS_VgrG/RHS"/>
</dbReference>
<dbReference type="NCBIfam" id="TIGR03696">
    <property type="entry name" value="Rhs_assc_core"/>
    <property type="match status" value="1"/>
</dbReference>
<keyword evidence="1" id="KW-0677">Repeat</keyword>
<reference evidence="3 4" key="1">
    <citation type="submission" date="2019-06" db="EMBL/GenBank/DDBJ databases">
        <title>The genome of Shewanella sp. SM1901.</title>
        <authorList>
            <person name="Cha Q."/>
        </authorList>
    </citation>
    <scope>NUCLEOTIDE SEQUENCE [LARGE SCALE GENOMIC DNA]</scope>
    <source>
        <strain evidence="3 4">SM1901</strain>
    </source>
</reference>
<evidence type="ECO:0000313" key="3">
    <source>
        <dbReference type="EMBL" id="QDE30831.1"/>
    </source>
</evidence>
<proteinExistence type="predicted"/>
<organism evidence="3 4">
    <name type="scientific">Shewanella polaris</name>
    <dbReference type="NCBI Taxonomy" id="2588449"/>
    <lineage>
        <taxon>Bacteria</taxon>
        <taxon>Pseudomonadati</taxon>
        <taxon>Pseudomonadota</taxon>
        <taxon>Gammaproteobacteria</taxon>
        <taxon>Alteromonadales</taxon>
        <taxon>Shewanellaceae</taxon>
        <taxon>Shewanella</taxon>
    </lineage>
</organism>
<protein>
    <submittedName>
        <fullName evidence="3">RHS repeat-associated core domain-containing protein</fullName>
    </submittedName>
</protein>
<dbReference type="PANTHER" id="PTHR32305:SF17">
    <property type="entry name" value="TRNA NUCLEASE WAPA"/>
    <property type="match status" value="1"/>
</dbReference>
<keyword evidence="4" id="KW-1185">Reference proteome</keyword>
<dbReference type="Pfam" id="PF25023">
    <property type="entry name" value="TEN_YD-shell"/>
    <property type="match status" value="1"/>
</dbReference>
<evidence type="ECO:0000259" key="2">
    <source>
        <dbReference type="Pfam" id="PF25023"/>
    </source>
</evidence>
<dbReference type="Proteomes" id="UP000319809">
    <property type="component" value="Chromosome"/>
</dbReference>
<evidence type="ECO:0000313" key="4">
    <source>
        <dbReference type="Proteomes" id="UP000319809"/>
    </source>
</evidence>
<gene>
    <name evidence="3" type="ORF">FH971_07530</name>
</gene>
<accession>A0A4Y5YDH0</accession>
<dbReference type="AlphaFoldDB" id="A0A4Y5YDH0"/>
<dbReference type="InterPro" id="IPR056823">
    <property type="entry name" value="TEN-like_YD-shell"/>
</dbReference>
<sequence length="296" mass="30043">MLILFTSSIAVAGVTFVHSDLLGSPVAETNSAGQIVTLSHYKAFGEEIEQKRDDVGYTGHKYDADLGLSYMQARYYDPVIGRFYSNDPVGYAGNPHSFNRYAYANNNPYKYTDPNGEFPVLGFIAGVALEVTRQALTGEIKDTSFSGIAKNVGKALVSGAAGATGAGLASKAASLSLAGRTAVNTAGGAAIGASSTVANNAIDGKNLTDNVGTGALIGSAAGAAGSLVGDGIDAAKTMVNQKAFNKLSVSDQNLIQHVKQATGTSSSNTVGVADAVGNAVANSNGVADSCGVQKEC</sequence>
<dbReference type="EMBL" id="CP041036">
    <property type="protein sequence ID" value="QDE30831.1"/>
    <property type="molecule type" value="Genomic_DNA"/>
</dbReference>
<dbReference type="RefSeq" id="WP_140233894.1">
    <property type="nucleotide sequence ID" value="NZ_CP041036.1"/>
</dbReference>
<feature type="domain" description="Teneurin-like YD-shell" evidence="2">
    <location>
        <begin position="16"/>
        <end position="108"/>
    </location>
</feature>
<dbReference type="PANTHER" id="PTHR32305">
    <property type="match status" value="1"/>
</dbReference>